<dbReference type="AlphaFoldDB" id="A0A1I7YP57"/>
<organism evidence="5 6">
    <name type="scientific">Steinernema glaseri</name>
    <dbReference type="NCBI Taxonomy" id="37863"/>
    <lineage>
        <taxon>Eukaryota</taxon>
        <taxon>Metazoa</taxon>
        <taxon>Ecdysozoa</taxon>
        <taxon>Nematoda</taxon>
        <taxon>Chromadorea</taxon>
        <taxon>Rhabditida</taxon>
        <taxon>Tylenchina</taxon>
        <taxon>Panagrolaimomorpha</taxon>
        <taxon>Strongyloidoidea</taxon>
        <taxon>Steinernematidae</taxon>
        <taxon>Steinernema</taxon>
    </lineage>
</organism>
<keyword evidence="2" id="KW-0727">SH2 domain</keyword>
<dbReference type="InterPro" id="IPR001452">
    <property type="entry name" value="SH3_domain"/>
</dbReference>
<accession>A0A1I7YP57</accession>
<dbReference type="SUPFAM" id="SSF50044">
    <property type="entry name" value="SH3-domain"/>
    <property type="match status" value="3"/>
</dbReference>
<dbReference type="Proteomes" id="UP000095287">
    <property type="component" value="Unplaced"/>
</dbReference>
<dbReference type="InterPro" id="IPR043539">
    <property type="entry name" value="Grb2-like"/>
</dbReference>
<feature type="domain" description="SH3" evidence="4">
    <location>
        <begin position="197"/>
        <end position="257"/>
    </location>
</feature>
<dbReference type="Pfam" id="PF14604">
    <property type="entry name" value="SH3_9"/>
    <property type="match status" value="1"/>
</dbReference>
<evidence type="ECO:0000256" key="2">
    <source>
        <dbReference type="ARBA" id="ARBA00022999"/>
    </source>
</evidence>
<protein>
    <submittedName>
        <fullName evidence="6">SH3 domain-containing protein</fullName>
    </submittedName>
</protein>
<dbReference type="PROSITE" id="PS50002">
    <property type="entry name" value="SH3"/>
    <property type="match status" value="1"/>
</dbReference>
<dbReference type="WBParaSite" id="L893_g18300.t2">
    <property type="protein sequence ID" value="L893_g18300.t2"/>
    <property type="gene ID" value="L893_g18300"/>
</dbReference>
<evidence type="ECO:0000256" key="3">
    <source>
        <dbReference type="PROSITE-ProRule" id="PRU00192"/>
    </source>
</evidence>
<evidence type="ECO:0000256" key="1">
    <source>
        <dbReference type="ARBA" id="ARBA00022443"/>
    </source>
</evidence>
<name>A0A1I7YP57_9BILA</name>
<evidence type="ECO:0000259" key="4">
    <source>
        <dbReference type="PROSITE" id="PS50002"/>
    </source>
</evidence>
<reference evidence="6" key="1">
    <citation type="submission" date="2016-11" db="UniProtKB">
        <authorList>
            <consortium name="WormBaseParasite"/>
        </authorList>
    </citation>
    <scope>IDENTIFICATION</scope>
</reference>
<evidence type="ECO:0000313" key="6">
    <source>
        <dbReference type="WBParaSite" id="L893_g18300.t2"/>
    </source>
</evidence>
<keyword evidence="5" id="KW-1185">Reference proteome</keyword>
<dbReference type="InterPro" id="IPR036028">
    <property type="entry name" value="SH3-like_dom_sf"/>
</dbReference>
<dbReference type="PANTHER" id="PTHR46037">
    <property type="entry name" value="PROTEIN ENHANCER OF SEVENLESS 2B"/>
    <property type="match status" value="1"/>
</dbReference>
<proteinExistence type="predicted"/>
<dbReference type="SMART" id="SM00326">
    <property type="entry name" value="SH3"/>
    <property type="match status" value="3"/>
</dbReference>
<dbReference type="Gene3D" id="2.30.30.40">
    <property type="entry name" value="SH3 Domains"/>
    <property type="match status" value="2"/>
</dbReference>
<keyword evidence="1 3" id="KW-0728">SH3 domain</keyword>
<sequence>MSIFHSLFKRKTSRLPPVPVSKEGTEAKISIAFHASSVEEITVPAGIYVSALYRDENWIYVQRRDGQKGFIPDQCCHLYVNGVHTVPGGRLGIFTFFTFLRQEIPLCKKHLITKELKGQKQHEKKTIRRAETIDYGQCTRRYIKRSESRARRHPLSATIDRKTLKSLEAGTVRISSRIEKFLESLPKNEDGELFLKEPSGEREILYTFHARTDDELSVAKGQLLTILNTTDPNWSWVADVYGNEGFVPANYFSLNQGFPSDEQNGELDTMLDFIVVQDFRASETVDMSVTKGERLKAPYESVHGWLWAERTSDRAQGFVPACVTILASDL</sequence>
<evidence type="ECO:0000313" key="5">
    <source>
        <dbReference type="Proteomes" id="UP000095287"/>
    </source>
</evidence>